<sequence>MPVQKAPTFLGSSEMVIPRCLAVRVVNVPGVEALHQVQAIFLPQSVHSISSDMNTKVGSSKAQKRSLMFKSAMSGAKPKGKGLTPQQDDERCFGEYRCPKCNRRWMSGNSWSGMGQECSKCRINVYPHKQRPLKEPDGLDICDKNKEHPRHLCEKCKKLGYNCRDV</sequence>
<evidence type="ECO:0000256" key="3">
    <source>
        <dbReference type="ARBA" id="ARBA00022833"/>
    </source>
</evidence>
<reference evidence="5 6" key="1">
    <citation type="journal article" date="2019" name="Sci. Rep.">
        <title>Orb-weaving spider Araneus ventricosus genome elucidates the spidroin gene catalogue.</title>
        <authorList>
            <person name="Kono N."/>
            <person name="Nakamura H."/>
            <person name="Ohtoshi R."/>
            <person name="Moran D.A.P."/>
            <person name="Shinohara A."/>
            <person name="Yoshida Y."/>
            <person name="Fujiwara M."/>
            <person name="Mori M."/>
            <person name="Tomita M."/>
            <person name="Arakawa K."/>
        </authorList>
    </citation>
    <scope>NUCLEOTIDE SEQUENCE [LARGE SCALE GENOMIC DNA]</scope>
</reference>
<dbReference type="Pfam" id="PF23490">
    <property type="entry name" value="ZCCHC24_C"/>
    <property type="match status" value="1"/>
</dbReference>
<dbReference type="AlphaFoldDB" id="A0A4Y2GC49"/>
<evidence type="ECO:0000259" key="4">
    <source>
        <dbReference type="SMART" id="SM01328"/>
    </source>
</evidence>
<gene>
    <name evidence="5" type="primary">ZCCHC24_1</name>
    <name evidence="5" type="ORF">AVEN_85921_1</name>
</gene>
<feature type="domain" description="3CxxC-type" evidence="4">
    <location>
        <begin position="91"/>
        <end position="159"/>
    </location>
</feature>
<dbReference type="SMART" id="SM01328">
    <property type="entry name" value="zf-3CxxC"/>
    <property type="match status" value="1"/>
</dbReference>
<evidence type="ECO:0000256" key="2">
    <source>
        <dbReference type="ARBA" id="ARBA00022771"/>
    </source>
</evidence>
<evidence type="ECO:0000313" key="6">
    <source>
        <dbReference type="Proteomes" id="UP000499080"/>
    </source>
</evidence>
<dbReference type="Pfam" id="PF17180">
    <property type="entry name" value="Zn_ribbon_3CxxC_2"/>
    <property type="match status" value="1"/>
</dbReference>
<name>A0A4Y2GC49_ARAVE</name>
<dbReference type="Proteomes" id="UP000499080">
    <property type="component" value="Unassembled WGS sequence"/>
</dbReference>
<comment type="caution">
    <text evidence="5">The sequence shown here is derived from an EMBL/GenBank/DDBJ whole genome shotgun (WGS) entry which is preliminary data.</text>
</comment>
<dbReference type="InterPro" id="IPR027377">
    <property type="entry name" value="ZAR1/RTP1-5-like_Znf-3CxxC"/>
</dbReference>
<dbReference type="InterPro" id="IPR057809">
    <property type="entry name" value="ZCCHC24_C"/>
</dbReference>
<keyword evidence="2" id="KW-0863">Zinc-finger</keyword>
<evidence type="ECO:0000313" key="5">
    <source>
        <dbReference type="EMBL" id="GBM51200.1"/>
    </source>
</evidence>
<keyword evidence="3" id="KW-0862">Zinc</keyword>
<dbReference type="OrthoDB" id="10038672at2759"/>
<proteinExistence type="predicted"/>
<accession>A0A4Y2GC49</accession>
<dbReference type="GO" id="GO:0008270">
    <property type="term" value="F:zinc ion binding"/>
    <property type="evidence" value="ECO:0007669"/>
    <property type="project" value="UniProtKB-KW"/>
</dbReference>
<dbReference type="EMBL" id="BGPR01001328">
    <property type="protein sequence ID" value="GBM51200.1"/>
    <property type="molecule type" value="Genomic_DNA"/>
</dbReference>
<evidence type="ECO:0000256" key="1">
    <source>
        <dbReference type="ARBA" id="ARBA00022723"/>
    </source>
</evidence>
<keyword evidence="1" id="KW-0479">Metal-binding</keyword>
<keyword evidence="6" id="KW-1185">Reference proteome</keyword>
<protein>
    <submittedName>
        <fullName evidence="5">Zinc finger CCHC domain-containing protein 24</fullName>
    </submittedName>
</protein>
<dbReference type="InterPro" id="IPR033446">
    <property type="entry name" value="ZCCHC24_Znf-3CxxC"/>
</dbReference>
<organism evidence="5 6">
    <name type="scientific">Araneus ventricosus</name>
    <name type="common">Orbweaver spider</name>
    <name type="synonym">Epeira ventricosa</name>
    <dbReference type="NCBI Taxonomy" id="182803"/>
    <lineage>
        <taxon>Eukaryota</taxon>
        <taxon>Metazoa</taxon>
        <taxon>Ecdysozoa</taxon>
        <taxon>Arthropoda</taxon>
        <taxon>Chelicerata</taxon>
        <taxon>Arachnida</taxon>
        <taxon>Araneae</taxon>
        <taxon>Araneomorphae</taxon>
        <taxon>Entelegynae</taxon>
        <taxon>Araneoidea</taxon>
        <taxon>Araneidae</taxon>
        <taxon>Araneus</taxon>
    </lineage>
</organism>